<dbReference type="Pfam" id="PF03195">
    <property type="entry name" value="LOB"/>
    <property type="match status" value="1"/>
</dbReference>
<dbReference type="PANTHER" id="PTHR31301:SF67">
    <property type="entry name" value="LOB DOMAIN-CONTAINING PROTEIN 22"/>
    <property type="match status" value="1"/>
</dbReference>
<reference evidence="3 4" key="1">
    <citation type="journal article" date="2023" name="Hortic Res">
        <title>Pangenome of water caltrop reveals structural variations and asymmetric subgenome divergence after allopolyploidization.</title>
        <authorList>
            <person name="Zhang X."/>
            <person name="Chen Y."/>
            <person name="Wang L."/>
            <person name="Yuan Y."/>
            <person name="Fang M."/>
            <person name="Shi L."/>
            <person name="Lu R."/>
            <person name="Comes H.P."/>
            <person name="Ma Y."/>
            <person name="Chen Y."/>
            <person name="Huang G."/>
            <person name="Zhou Y."/>
            <person name="Zheng Z."/>
            <person name="Qiu Y."/>
        </authorList>
    </citation>
    <scope>NUCLEOTIDE SEQUENCE [LARGE SCALE GENOMIC DNA]</scope>
    <source>
        <tissue evidence="3">Roots</tissue>
    </source>
</reference>
<protein>
    <recommendedName>
        <fullName evidence="2">LOB domain-containing protein</fullName>
    </recommendedName>
</protein>
<dbReference type="InterPro" id="IPR004883">
    <property type="entry name" value="LOB"/>
</dbReference>
<evidence type="ECO:0000313" key="3">
    <source>
        <dbReference type="EMBL" id="KAK4754041.1"/>
    </source>
</evidence>
<proteinExistence type="inferred from homology"/>
<dbReference type="PANTHER" id="PTHR31301">
    <property type="entry name" value="LOB DOMAIN-CONTAINING PROTEIN 4-RELATED"/>
    <property type="match status" value="1"/>
</dbReference>
<comment type="similarity">
    <text evidence="1">Belongs to the LOB domain-containing protein family.</text>
</comment>
<dbReference type="PROSITE" id="PS50891">
    <property type="entry name" value="LOB"/>
    <property type="match status" value="1"/>
</dbReference>
<accession>A0AAN7JTQ2</accession>
<organism evidence="3 4">
    <name type="scientific">Trapa incisa</name>
    <dbReference type="NCBI Taxonomy" id="236973"/>
    <lineage>
        <taxon>Eukaryota</taxon>
        <taxon>Viridiplantae</taxon>
        <taxon>Streptophyta</taxon>
        <taxon>Embryophyta</taxon>
        <taxon>Tracheophyta</taxon>
        <taxon>Spermatophyta</taxon>
        <taxon>Magnoliopsida</taxon>
        <taxon>eudicotyledons</taxon>
        <taxon>Gunneridae</taxon>
        <taxon>Pentapetalae</taxon>
        <taxon>rosids</taxon>
        <taxon>malvids</taxon>
        <taxon>Myrtales</taxon>
        <taxon>Lythraceae</taxon>
        <taxon>Trapa</taxon>
    </lineage>
</organism>
<evidence type="ECO:0000313" key="4">
    <source>
        <dbReference type="Proteomes" id="UP001345219"/>
    </source>
</evidence>
<comment type="caution">
    <text evidence="3">The sequence shown here is derived from an EMBL/GenBank/DDBJ whole genome shotgun (WGS) entry which is preliminary data.</text>
</comment>
<dbReference type="EMBL" id="JAXIOK010000015">
    <property type="protein sequence ID" value="KAK4754041.1"/>
    <property type="molecule type" value="Genomic_DNA"/>
</dbReference>
<keyword evidence="4" id="KW-1185">Reference proteome</keyword>
<name>A0AAN7JTQ2_9MYRT</name>
<dbReference type="Proteomes" id="UP001345219">
    <property type="component" value="Chromosome 2"/>
</dbReference>
<gene>
    <name evidence="3" type="ORF">SAY87_002145</name>
</gene>
<sequence length="383" mass="42836">MHSRRKRPRYLLPPTPSTMSIPLINNHNHHHHHSSTSTLTTTFATATGQTQACAACKFQRRKCAPDCILAPYFPHDRTRQFQNAHKLFGVSNITKIIKNLRPIEKDEAMRSIIYQSDARAYDPVSGCFGIIRDLQRQIDLCQAELDIVLRQLDFFRQQEAVTAAAVLGCDLMSPAAPVPSSAANPFFEAFASPHNVSNSNNHDGDDDGFVKEFNVNLNNSCDAVAWAMQDCATPTSNDNNGVNAIAMPHPHQKQQQHLIHHHVGDGTDVVDHDNSCSTSRQMGFDIPDHCIDHIKPLILDHLSPDDISTGDHHRQQDLGFPSEDAIDKCDQSILELDQHKVPEINEGDEDIISDQRRETIDVHHDHNDLKDAVTFFSLTNCSS</sequence>
<evidence type="ECO:0000259" key="2">
    <source>
        <dbReference type="PROSITE" id="PS50891"/>
    </source>
</evidence>
<feature type="domain" description="LOB" evidence="2">
    <location>
        <begin position="51"/>
        <end position="152"/>
    </location>
</feature>
<dbReference type="AlphaFoldDB" id="A0AAN7JTQ2"/>
<evidence type="ECO:0000256" key="1">
    <source>
        <dbReference type="ARBA" id="ARBA00005474"/>
    </source>
</evidence>